<keyword evidence="4" id="KW-1185">Reference proteome</keyword>
<keyword evidence="2" id="KW-0812">Transmembrane</keyword>
<organism evidence="3 4">
    <name type="scientific">Streptomyces filamentosus</name>
    <name type="common">Streptomyces roseosporus</name>
    <dbReference type="NCBI Taxonomy" id="67294"/>
    <lineage>
        <taxon>Bacteria</taxon>
        <taxon>Bacillati</taxon>
        <taxon>Actinomycetota</taxon>
        <taxon>Actinomycetes</taxon>
        <taxon>Kitasatosporales</taxon>
        <taxon>Streptomycetaceae</taxon>
        <taxon>Streptomyces</taxon>
    </lineage>
</organism>
<dbReference type="RefSeq" id="WP_006124543.1">
    <property type="nucleotide sequence ID" value="NZ_CP098609.1"/>
</dbReference>
<evidence type="ECO:0000313" key="4">
    <source>
        <dbReference type="Proteomes" id="UP001056079"/>
    </source>
</evidence>
<sequence length="200" mass="21974">MNQPQDDLARPLPAEQTADGKTGRQIATGPDEHDLDELTEAQLAELFAPEHTEVELLLLTGYGRPAARRPQHLDVHRAVETLPGVDNYDPEGRLIRHRAAMRRHRRTRAILAAAAAALGLLALVALARGQAVVFGFSLVVSVFLTETAARVGRSYREAAERARRAETLSTRRRRTACCAAWVSSGGVVHGQRCDARWWSA</sequence>
<name>A0ABY4UZR0_STRFL</name>
<keyword evidence="2" id="KW-1133">Transmembrane helix</keyword>
<gene>
    <name evidence="3" type="ORF">K7395_24860</name>
</gene>
<evidence type="ECO:0000256" key="2">
    <source>
        <dbReference type="SAM" id="Phobius"/>
    </source>
</evidence>
<dbReference type="EMBL" id="CP098609">
    <property type="protein sequence ID" value="USC49721.1"/>
    <property type="molecule type" value="Genomic_DNA"/>
</dbReference>
<evidence type="ECO:0000256" key="1">
    <source>
        <dbReference type="SAM" id="MobiDB-lite"/>
    </source>
</evidence>
<keyword evidence="2" id="KW-0472">Membrane</keyword>
<reference evidence="3" key="1">
    <citation type="submission" date="2021-08" db="EMBL/GenBank/DDBJ databases">
        <title>DNA methylation of m4C regulates biosynthesis of daptomycin in Streptomyces roseosporus L30.</title>
        <authorList>
            <person name="Fang J.-L."/>
        </authorList>
    </citation>
    <scope>NUCLEOTIDE SEQUENCE</scope>
    <source>
        <strain evidence="3">L30</strain>
    </source>
</reference>
<accession>A0ABY4UZR0</accession>
<feature type="region of interest" description="Disordered" evidence="1">
    <location>
        <begin position="1"/>
        <end position="31"/>
    </location>
</feature>
<protein>
    <recommendedName>
        <fullName evidence="5">Integral membrane protein</fullName>
    </recommendedName>
</protein>
<evidence type="ECO:0008006" key="5">
    <source>
        <dbReference type="Google" id="ProtNLM"/>
    </source>
</evidence>
<proteinExistence type="predicted"/>
<dbReference type="Proteomes" id="UP001056079">
    <property type="component" value="Chromosome"/>
</dbReference>
<feature type="transmembrane region" description="Helical" evidence="2">
    <location>
        <begin position="133"/>
        <end position="151"/>
    </location>
</feature>
<feature type="transmembrane region" description="Helical" evidence="2">
    <location>
        <begin position="109"/>
        <end position="127"/>
    </location>
</feature>
<evidence type="ECO:0000313" key="3">
    <source>
        <dbReference type="EMBL" id="USC49721.1"/>
    </source>
</evidence>